<name>A0A061AL92_RHOTO</name>
<evidence type="ECO:0000313" key="7">
    <source>
        <dbReference type="EMBL" id="CDR36095.1"/>
    </source>
</evidence>
<keyword evidence="3" id="KW-0539">Nucleus</keyword>
<feature type="transmembrane region" description="Helical" evidence="5">
    <location>
        <begin position="904"/>
        <end position="926"/>
    </location>
</feature>
<keyword evidence="5" id="KW-0812">Transmembrane</keyword>
<dbReference type="SMART" id="SM01014">
    <property type="entry name" value="ARID"/>
    <property type="match status" value="1"/>
</dbReference>
<gene>
    <name evidence="7" type="ORF">RHTO0S_01e14158g</name>
</gene>
<dbReference type="Pfam" id="PF01388">
    <property type="entry name" value="ARID"/>
    <property type="match status" value="1"/>
</dbReference>
<dbReference type="InterPro" id="IPR051232">
    <property type="entry name" value="ARID/SWI1_ChromRemod"/>
</dbReference>
<dbReference type="GO" id="GO:0000976">
    <property type="term" value="F:transcription cis-regulatory region binding"/>
    <property type="evidence" value="ECO:0007669"/>
    <property type="project" value="TreeGrafter"/>
</dbReference>
<dbReference type="PROSITE" id="PS51011">
    <property type="entry name" value="ARID"/>
    <property type="match status" value="1"/>
</dbReference>
<feature type="compositionally biased region" description="Low complexity" evidence="4">
    <location>
        <begin position="38"/>
        <end position="62"/>
    </location>
</feature>
<feature type="region of interest" description="Disordered" evidence="4">
    <location>
        <begin position="651"/>
        <end position="670"/>
    </location>
</feature>
<evidence type="ECO:0000259" key="6">
    <source>
        <dbReference type="PROSITE" id="PS51011"/>
    </source>
</evidence>
<feature type="compositionally biased region" description="Basic and acidic residues" evidence="4">
    <location>
        <begin position="1041"/>
        <end position="1050"/>
    </location>
</feature>
<feature type="compositionally biased region" description="Pro residues" evidence="4">
    <location>
        <begin position="447"/>
        <end position="457"/>
    </location>
</feature>
<feature type="compositionally biased region" description="Low complexity" evidence="4">
    <location>
        <begin position="105"/>
        <end position="172"/>
    </location>
</feature>
<feature type="region of interest" description="Disordered" evidence="4">
    <location>
        <begin position="1"/>
        <end position="196"/>
    </location>
</feature>
<feature type="compositionally biased region" description="Low complexity" evidence="4">
    <location>
        <begin position="430"/>
        <end position="446"/>
    </location>
</feature>
<dbReference type="AlphaFoldDB" id="A0A061AL92"/>
<dbReference type="PANTHER" id="PTHR13964">
    <property type="entry name" value="RBP-RELATED"/>
    <property type="match status" value="1"/>
</dbReference>
<dbReference type="SMART" id="SM00501">
    <property type="entry name" value="BRIGHT"/>
    <property type="match status" value="1"/>
</dbReference>
<evidence type="ECO:0000256" key="3">
    <source>
        <dbReference type="ARBA" id="ARBA00023242"/>
    </source>
</evidence>
<sequence length="1092" mass="115667">MYAQQAQGQQYPQPGTNGGALPSQQVNAFGTQQPGVHAGAYGQQQQEQGQGQAGNAGNMFAGQAGGQPYSQNGGQPFASANAFATGGTSSAPYGAGSPAVSTSNLLQQQLAAQQAAFSQNPSAQQNQPNLAQQQYMQSMQQQQMYQQARNAQQQQQQSSPFANPSLPSDSQPPSQPSQASPPPTAPQRPPGQTMTQQEVQNALRGVNLNGMTQERFQQLTPIQQAAIREVMMSRSRAQQQASLGLGMPGAGGVATPPRPAPTQPNGLPTPAIGGTPSAPAPPQTNIFLKTLTEFYAKRGVPFAGPPTVEGRTIDLARMFAAVTQGGGFNGVTTNRKWGLVATALNFPAATHEQHPPERLQALASAYQQTLLPFEMNWQQVQRMRAAASAAANASSPNGVAPSPLSATTPAPSLPAPGTPQNPAMPPPPRASATPAPAAAPSPFALPSQPPTSAPSPALPVAAASPASFPASAGASRPTTAGAGQAPTSGLAESVKVEGAPTAASPATAAASTSSAPPAASSSDSATKPAEPAVPQRRKRRRIEYRPLARPLDTHGGQDLQLVEQAYTRAEKARPARKLPDLGLVDVHGLTMSLRSRMATEVAYALNALTLISLQMTTEEKGMGLRFPFEKCPDLLEELLDLLEETAFGLDEEGEARGGSETAKGKEVAQEPQTYRELFRLIEEQANEFDPPHARPHALTGDDSDSVLRPGETALAVVNVLRNLALAENNARYIAQNQRIAELFIRVASLPLKDPSDPAPPRWPARVSAADSMSLKKTAIELLSQVGADVELDNLSPSTAQQALDLVLFFVRDAELQRESFAFDLSTTPSMMSRMHQPHAGPTTAIPPYLHLGLSACARLALKDRNRSVIARLLDPEDLYRVFISLVALLPISEKDFQIMTFETGLLFVHGAIMSLYNLAFLAPAFVKARLRSDPKIHKSLFRIVRRLAGTQVQSNEDDIYLLLANRSIAILQLLDDGGEAGGGKKKGAPVSAAQADLPWYGMSMSGLDDDEGGSSDHTGEEADEDTADKAIDGDLASSEATSRRNGREAKTAPILAGDSRQLYEYFASSSMPLVLPSLIAMTDGTRSRKRRK</sequence>
<feature type="compositionally biased region" description="Low complexity" evidence="4">
    <location>
        <begin position="393"/>
        <end position="410"/>
    </location>
</feature>
<proteinExistence type="predicted"/>
<keyword evidence="5" id="KW-0472">Membrane</keyword>
<feature type="compositionally biased region" description="Low complexity" evidence="4">
    <location>
        <begin position="1"/>
        <end position="15"/>
    </location>
</feature>
<dbReference type="GO" id="GO:0006357">
    <property type="term" value="P:regulation of transcription by RNA polymerase II"/>
    <property type="evidence" value="ECO:0007669"/>
    <property type="project" value="TreeGrafter"/>
</dbReference>
<evidence type="ECO:0000256" key="1">
    <source>
        <dbReference type="ARBA" id="ARBA00023015"/>
    </source>
</evidence>
<feature type="compositionally biased region" description="Low complexity" evidence="4">
    <location>
        <begin position="499"/>
        <end position="529"/>
    </location>
</feature>
<protein>
    <submittedName>
        <fullName evidence="7">RHTO0S01e14158g1_1</fullName>
    </submittedName>
</protein>
<evidence type="ECO:0000256" key="5">
    <source>
        <dbReference type="SAM" id="Phobius"/>
    </source>
</evidence>
<keyword evidence="1" id="KW-0805">Transcription regulation</keyword>
<evidence type="ECO:0000256" key="2">
    <source>
        <dbReference type="ARBA" id="ARBA00023163"/>
    </source>
</evidence>
<feature type="compositionally biased region" description="Pro residues" evidence="4">
    <location>
        <begin position="173"/>
        <end position="189"/>
    </location>
</feature>
<dbReference type="GO" id="GO:0016514">
    <property type="term" value="C:SWI/SNF complex"/>
    <property type="evidence" value="ECO:0007669"/>
    <property type="project" value="TreeGrafter"/>
</dbReference>
<accession>A0A061AL92</accession>
<organism evidence="7">
    <name type="scientific">Rhodotorula toruloides</name>
    <name type="common">Yeast</name>
    <name type="synonym">Rhodosporidium toruloides</name>
    <dbReference type="NCBI Taxonomy" id="5286"/>
    <lineage>
        <taxon>Eukaryota</taxon>
        <taxon>Fungi</taxon>
        <taxon>Dikarya</taxon>
        <taxon>Basidiomycota</taxon>
        <taxon>Pucciniomycotina</taxon>
        <taxon>Microbotryomycetes</taxon>
        <taxon>Sporidiobolales</taxon>
        <taxon>Sporidiobolaceae</taxon>
        <taxon>Rhodotorula</taxon>
    </lineage>
</organism>
<feature type="compositionally biased region" description="Polar residues" evidence="4">
    <location>
        <begin position="22"/>
        <end position="34"/>
    </location>
</feature>
<feature type="domain" description="ARID" evidence="6">
    <location>
        <begin position="281"/>
        <end position="378"/>
    </location>
</feature>
<dbReference type="SUPFAM" id="SSF46774">
    <property type="entry name" value="ARID-like"/>
    <property type="match status" value="1"/>
</dbReference>
<feature type="region of interest" description="Disordered" evidence="4">
    <location>
        <begin position="393"/>
        <end position="556"/>
    </location>
</feature>
<feature type="compositionally biased region" description="Pro residues" evidence="4">
    <location>
        <begin position="411"/>
        <end position="429"/>
    </location>
</feature>
<dbReference type="InterPro" id="IPR001606">
    <property type="entry name" value="ARID_dom"/>
</dbReference>
<feature type="compositionally biased region" description="Low complexity" evidence="4">
    <location>
        <begin position="458"/>
        <end position="477"/>
    </location>
</feature>
<dbReference type="OrthoDB" id="1938591at2759"/>
<keyword evidence="2" id="KW-0804">Transcription</keyword>
<feature type="region of interest" description="Disordered" evidence="4">
    <location>
        <begin position="1006"/>
        <end position="1054"/>
    </location>
</feature>
<dbReference type="CDD" id="cd16100">
    <property type="entry name" value="ARID"/>
    <property type="match status" value="1"/>
</dbReference>
<dbReference type="PANTHER" id="PTHR13964:SF27">
    <property type="entry name" value="HAT-TRICK, ISOFORM D"/>
    <property type="match status" value="1"/>
</dbReference>
<keyword evidence="5" id="KW-1133">Transmembrane helix</keyword>
<dbReference type="EMBL" id="LK052936">
    <property type="protein sequence ID" value="CDR36095.1"/>
    <property type="molecule type" value="Genomic_DNA"/>
</dbReference>
<evidence type="ECO:0000256" key="4">
    <source>
        <dbReference type="SAM" id="MobiDB-lite"/>
    </source>
</evidence>
<feature type="compositionally biased region" description="Basic and acidic residues" evidence="4">
    <location>
        <begin position="654"/>
        <end position="668"/>
    </location>
</feature>
<dbReference type="InterPro" id="IPR036431">
    <property type="entry name" value="ARID_dom_sf"/>
</dbReference>
<reference evidence="7" key="1">
    <citation type="journal article" date="2014" name="Genome Announc.">
        <title>Draft genome sequence of Rhodosporidium toruloides CECT1137, an oleaginous yeast of biotechnological interest.</title>
        <authorList>
            <person name="Morin N."/>
            <person name="Calcas X."/>
            <person name="Devillers H."/>
            <person name="Durrens P."/>
            <person name="Sherman D.J."/>
            <person name="Nicaud J.-M."/>
            <person name="Neuveglise C."/>
        </authorList>
    </citation>
    <scope>NUCLEOTIDE SEQUENCE</scope>
    <source>
        <strain evidence="7">CECT1137</strain>
    </source>
</reference>
<dbReference type="Gene3D" id="1.10.150.60">
    <property type="entry name" value="ARID DNA-binding domain"/>
    <property type="match status" value="1"/>
</dbReference>